<dbReference type="InParanoid" id="A0A0C3JPN2"/>
<proteinExistence type="predicted"/>
<evidence type="ECO:0000313" key="2">
    <source>
        <dbReference type="EMBL" id="KIN99446.1"/>
    </source>
</evidence>
<dbReference type="Pfam" id="PF07727">
    <property type="entry name" value="RVT_2"/>
    <property type="match status" value="1"/>
</dbReference>
<protein>
    <recommendedName>
        <fullName evidence="1">Reverse transcriptase Ty1/copia-type domain-containing protein</fullName>
    </recommendedName>
</protein>
<reference evidence="2 3" key="1">
    <citation type="submission" date="2014-04" db="EMBL/GenBank/DDBJ databases">
        <authorList>
            <consortium name="DOE Joint Genome Institute"/>
            <person name="Kuo A."/>
            <person name="Kohler A."/>
            <person name="Costa M.D."/>
            <person name="Nagy L.G."/>
            <person name="Floudas D."/>
            <person name="Copeland A."/>
            <person name="Barry K.W."/>
            <person name="Cichocki N."/>
            <person name="Veneault-Fourrey C."/>
            <person name="LaButti K."/>
            <person name="Lindquist E.A."/>
            <person name="Lipzen A."/>
            <person name="Lundell T."/>
            <person name="Morin E."/>
            <person name="Murat C."/>
            <person name="Sun H."/>
            <person name="Tunlid A."/>
            <person name="Henrissat B."/>
            <person name="Grigoriev I.V."/>
            <person name="Hibbett D.S."/>
            <person name="Martin F."/>
            <person name="Nordberg H.P."/>
            <person name="Cantor M.N."/>
            <person name="Hua S.X."/>
        </authorList>
    </citation>
    <scope>NUCLEOTIDE SEQUENCE [LARGE SCALE GENOMIC DNA]</scope>
    <source>
        <strain evidence="2 3">Marx 270</strain>
    </source>
</reference>
<sequence length="383" mass="42271">MRCLHTGEGTHDGCIPLDFVKELQESDSNPNSLKSRENATYVFDEELAADEDDTNIVYAMVAGMAEAKGLDPSTWQNAINAELKSLEEVHTWDVVECPKGANVIGCKWVFKIKHNAAGEIEKALTMMKHMLPLQDLHLSAACNNWDIDVFNFHSAFLNGKLRDGKDIYMELPEGYTVGQNFSHPVGKLNVALYSSKQGALRWYQKLCTTLADLGLTRAHAGWGVFYGHIGSEILILASHIDDCTVTGSSPSLIRSFKQEISTRFKISDLGPISWLLGMKVTWNREARTISLSQQSYIEAILMKYNLADCKPAAILMDPGIKLSHGEILQPAEEAACMKNVPYCAAVGSLMHLAVGTCPDIAFAVSTVTQFNNAPNMTHWEAMK</sequence>
<organism evidence="2 3">
    <name type="scientific">Pisolithus tinctorius Marx 270</name>
    <dbReference type="NCBI Taxonomy" id="870435"/>
    <lineage>
        <taxon>Eukaryota</taxon>
        <taxon>Fungi</taxon>
        <taxon>Dikarya</taxon>
        <taxon>Basidiomycota</taxon>
        <taxon>Agaricomycotina</taxon>
        <taxon>Agaricomycetes</taxon>
        <taxon>Agaricomycetidae</taxon>
        <taxon>Boletales</taxon>
        <taxon>Sclerodermatineae</taxon>
        <taxon>Pisolithaceae</taxon>
        <taxon>Pisolithus</taxon>
    </lineage>
</organism>
<dbReference type="STRING" id="870435.A0A0C3JPN2"/>
<keyword evidence="3" id="KW-1185">Reference proteome</keyword>
<evidence type="ECO:0000313" key="3">
    <source>
        <dbReference type="Proteomes" id="UP000054217"/>
    </source>
</evidence>
<evidence type="ECO:0000259" key="1">
    <source>
        <dbReference type="Pfam" id="PF07727"/>
    </source>
</evidence>
<reference evidence="3" key="2">
    <citation type="submission" date="2015-01" db="EMBL/GenBank/DDBJ databases">
        <title>Evolutionary Origins and Diversification of the Mycorrhizal Mutualists.</title>
        <authorList>
            <consortium name="DOE Joint Genome Institute"/>
            <consortium name="Mycorrhizal Genomics Consortium"/>
            <person name="Kohler A."/>
            <person name="Kuo A."/>
            <person name="Nagy L.G."/>
            <person name="Floudas D."/>
            <person name="Copeland A."/>
            <person name="Barry K.W."/>
            <person name="Cichocki N."/>
            <person name="Veneault-Fourrey C."/>
            <person name="LaButti K."/>
            <person name="Lindquist E.A."/>
            <person name="Lipzen A."/>
            <person name="Lundell T."/>
            <person name="Morin E."/>
            <person name="Murat C."/>
            <person name="Riley R."/>
            <person name="Ohm R."/>
            <person name="Sun H."/>
            <person name="Tunlid A."/>
            <person name="Henrissat B."/>
            <person name="Grigoriev I.V."/>
            <person name="Hibbett D.S."/>
            <person name="Martin F."/>
        </authorList>
    </citation>
    <scope>NUCLEOTIDE SEQUENCE [LARGE SCALE GENOMIC DNA]</scope>
    <source>
        <strain evidence="3">Marx 270</strain>
    </source>
</reference>
<dbReference type="HOGENOM" id="CLU_001650_21_5_1"/>
<dbReference type="OrthoDB" id="2685291at2759"/>
<name>A0A0C3JPN2_PISTI</name>
<dbReference type="Proteomes" id="UP000054217">
    <property type="component" value="Unassembled WGS sequence"/>
</dbReference>
<feature type="domain" description="Reverse transcriptase Ty1/copia-type" evidence="1">
    <location>
        <begin position="140"/>
        <end position="316"/>
    </location>
</feature>
<accession>A0A0C3JPN2</accession>
<gene>
    <name evidence="2" type="ORF">M404DRAFT_30492</name>
</gene>
<dbReference type="InterPro" id="IPR013103">
    <property type="entry name" value="RVT_2"/>
</dbReference>
<dbReference type="AlphaFoldDB" id="A0A0C3JPN2"/>
<dbReference type="EMBL" id="KN832005">
    <property type="protein sequence ID" value="KIN99446.1"/>
    <property type="molecule type" value="Genomic_DNA"/>
</dbReference>